<dbReference type="EMBL" id="JENJ01000045">
    <property type="protein sequence ID" value="KGM95210.1"/>
    <property type="molecule type" value="Genomic_DNA"/>
</dbReference>
<dbReference type="InterPro" id="IPR006675">
    <property type="entry name" value="HDIG_dom"/>
</dbReference>
<dbReference type="InterPro" id="IPR006674">
    <property type="entry name" value="HD_domain"/>
</dbReference>
<dbReference type="AlphaFoldDB" id="A0A0A0I6F8"/>
<evidence type="ECO:0000313" key="2">
    <source>
        <dbReference type="EMBL" id="KGM95210.1"/>
    </source>
</evidence>
<organism evidence="2 3">
    <name type="scientific">Clostridium novyi A str. 4552</name>
    <dbReference type="NCBI Taxonomy" id="1444289"/>
    <lineage>
        <taxon>Bacteria</taxon>
        <taxon>Bacillati</taxon>
        <taxon>Bacillota</taxon>
        <taxon>Clostridia</taxon>
        <taxon>Eubacteriales</taxon>
        <taxon>Clostridiaceae</taxon>
        <taxon>Clostridium</taxon>
    </lineage>
</organism>
<dbReference type="Gene3D" id="1.10.3210.10">
    <property type="entry name" value="Hypothetical protein af1432"/>
    <property type="match status" value="1"/>
</dbReference>
<evidence type="ECO:0000259" key="1">
    <source>
        <dbReference type="Pfam" id="PF01966"/>
    </source>
</evidence>
<reference evidence="2 3" key="1">
    <citation type="submission" date="2014-01" db="EMBL/GenBank/DDBJ databases">
        <title>Plasmidome dynamics in the species complex Clostridium novyi sensu lato converts strains of independent lineages into distinctly different pathogens.</title>
        <authorList>
            <person name="Skarin H."/>
            <person name="Segerman B."/>
        </authorList>
    </citation>
    <scope>NUCLEOTIDE SEQUENCE [LARGE SCALE GENOMIC DNA]</scope>
    <source>
        <strain evidence="2 3">4552</strain>
    </source>
</reference>
<comment type="caution">
    <text evidence="2">The sequence shown here is derived from an EMBL/GenBank/DDBJ whole genome shotgun (WGS) entry which is preliminary data.</text>
</comment>
<dbReference type="GO" id="GO:0016787">
    <property type="term" value="F:hydrolase activity"/>
    <property type="evidence" value="ECO:0007669"/>
    <property type="project" value="UniProtKB-KW"/>
</dbReference>
<keyword evidence="2" id="KW-0378">Hydrolase</keyword>
<proteinExistence type="predicted"/>
<gene>
    <name evidence="2" type="ORF">Z968_09750</name>
</gene>
<dbReference type="NCBIfam" id="TIGR00277">
    <property type="entry name" value="HDIG"/>
    <property type="match status" value="1"/>
</dbReference>
<name>A0A0A0I6F8_CLONO</name>
<dbReference type="Proteomes" id="UP000030012">
    <property type="component" value="Unassembled WGS sequence"/>
</dbReference>
<protein>
    <submittedName>
        <fullName evidence="2">HD family phosphohydrolase</fullName>
    </submittedName>
</protein>
<accession>A0A0A0I6F8</accession>
<dbReference type="Pfam" id="PF01966">
    <property type="entry name" value="HD"/>
    <property type="match status" value="1"/>
</dbReference>
<dbReference type="SUPFAM" id="SSF109604">
    <property type="entry name" value="HD-domain/PDEase-like"/>
    <property type="match status" value="1"/>
</dbReference>
<evidence type="ECO:0000313" key="3">
    <source>
        <dbReference type="Proteomes" id="UP000030012"/>
    </source>
</evidence>
<feature type="domain" description="HD" evidence="1">
    <location>
        <begin position="47"/>
        <end position="155"/>
    </location>
</feature>
<sequence>MMMQRVKQFYMNVTSKVTHDDRIFIENYLNKNEMKLFYNLSISEQCHSVRVAKDIKKYLDNKNEYLKYKFHKKELIRVALLHDIGKIKCHLNVFEKSILVLLDKFTKGRLKNFKSIKKVNVYYNHGIMGEDILNKMRYSERFLYLVKNHHNNDIIGDMELDILKKCDDRN</sequence>